<sequence>MYSNSRSIESDLLVAESWLAVGEQEFIGTYVSMLAFSRGNALSRINGESHFKSNWQVPREREKFRLSKHVHSHGKYGQEDVAASRAHGCCIYGAVRSFGPEFFLWSFLPYCWILS</sequence>
<proteinExistence type="predicted"/>
<name>A0A0A9D0I0_ARUDO</name>
<organism evidence="1">
    <name type="scientific">Arundo donax</name>
    <name type="common">Giant reed</name>
    <name type="synonym">Donax arundinaceus</name>
    <dbReference type="NCBI Taxonomy" id="35708"/>
    <lineage>
        <taxon>Eukaryota</taxon>
        <taxon>Viridiplantae</taxon>
        <taxon>Streptophyta</taxon>
        <taxon>Embryophyta</taxon>
        <taxon>Tracheophyta</taxon>
        <taxon>Spermatophyta</taxon>
        <taxon>Magnoliopsida</taxon>
        <taxon>Liliopsida</taxon>
        <taxon>Poales</taxon>
        <taxon>Poaceae</taxon>
        <taxon>PACMAD clade</taxon>
        <taxon>Arundinoideae</taxon>
        <taxon>Arundineae</taxon>
        <taxon>Arundo</taxon>
    </lineage>
</organism>
<dbReference type="AlphaFoldDB" id="A0A0A9D0I0"/>
<accession>A0A0A9D0I0</accession>
<dbReference type="EMBL" id="GBRH01217717">
    <property type="protein sequence ID" value="JAD80178.1"/>
    <property type="molecule type" value="Transcribed_RNA"/>
</dbReference>
<protein>
    <submittedName>
        <fullName evidence="1">Uncharacterized protein</fullName>
    </submittedName>
</protein>
<reference evidence="1" key="1">
    <citation type="submission" date="2014-09" db="EMBL/GenBank/DDBJ databases">
        <authorList>
            <person name="Magalhaes I.L.F."/>
            <person name="Oliveira U."/>
            <person name="Santos F.R."/>
            <person name="Vidigal T.H.D.A."/>
            <person name="Brescovit A.D."/>
            <person name="Santos A.J."/>
        </authorList>
    </citation>
    <scope>NUCLEOTIDE SEQUENCE</scope>
    <source>
        <tissue evidence="1">Shoot tissue taken approximately 20 cm above the soil surface</tissue>
    </source>
</reference>
<evidence type="ECO:0000313" key="1">
    <source>
        <dbReference type="EMBL" id="JAD80178.1"/>
    </source>
</evidence>
<reference evidence="1" key="2">
    <citation type="journal article" date="2015" name="Data Brief">
        <title>Shoot transcriptome of the giant reed, Arundo donax.</title>
        <authorList>
            <person name="Barrero R.A."/>
            <person name="Guerrero F.D."/>
            <person name="Moolhuijzen P."/>
            <person name="Goolsby J.A."/>
            <person name="Tidwell J."/>
            <person name="Bellgard S.E."/>
            <person name="Bellgard M.I."/>
        </authorList>
    </citation>
    <scope>NUCLEOTIDE SEQUENCE</scope>
    <source>
        <tissue evidence="1">Shoot tissue taken approximately 20 cm above the soil surface</tissue>
    </source>
</reference>